<gene>
    <name evidence="3" type="ORF">CC80DRAFT_527118</name>
</gene>
<evidence type="ECO:0000313" key="4">
    <source>
        <dbReference type="Proteomes" id="UP000800035"/>
    </source>
</evidence>
<evidence type="ECO:0000259" key="1">
    <source>
        <dbReference type="Pfam" id="PF06985"/>
    </source>
</evidence>
<dbReference type="InterPro" id="IPR010730">
    <property type="entry name" value="HET"/>
</dbReference>
<feature type="domain" description="DUF8212" evidence="2">
    <location>
        <begin position="221"/>
        <end position="242"/>
    </location>
</feature>
<evidence type="ECO:0000313" key="3">
    <source>
        <dbReference type="EMBL" id="KAF1953716.1"/>
    </source>
</evidence>
<reference evidence="3" key="1">
    <citation type="journal article" date="2020" name="Stud. Mycol.">
        <title>101 Dothideomycetes genomes: a test case for predicting lifestyles and emergence of pathogens.</title>
        <authorList>
            <person name="Haridas S."/>
            <person name="Albert R."/>
            <person name="Binder M."/>
            <person name="Bloem J."/>
            <person name="Labutti K."/>
            <person name="Salamov A."/>
            <person name="Andreopoulos B."/>
            <person name="Baker S."/>
            <person name="Barry K."/>
            <person name="Bills G."/>
            <person name="Bluhm B."/>
            <person name="Cannon C."/>
            <person name="Castanera R."/>
            <person name="Culley D."/>
            <person name="Daum C."/>
            <person name="Ezra D."/>
            <person name="Gonzalez J."/>
            <person name="Henrissat B."/>
            <person name="Kuo A."/>
            <person name="Liang C."/>
            <person name="Lipzen A."/>
            <person name="Lutzoni F."/>
            <person name="Magnuson J."/>
            <person name="Mondo S."/>
            <person name="Nolan M."/>
            <person name="Ohm R."/>
            <person name="Pangilinan J."/>
            <person name="Park H.-J."/>
            <person name="Ramirez L."/>
            <person name="Alfaro M."/>
            <person name="Sun H."/>
            <person name="Tritt A."/>
            <person name="Yoshinaga Y."/>
            <person name="Zwiers L.-H."/>
            <person name="Turgeon B."/>
            <person name="Goodwin S."/>
            <person name="Spatafora J."/>
            <person name="Crous P."/>
            <person name="Grigoriev I."/>
        </authorList>
    </citation>
    <scope>NUCLEOTIDE SEQUENCE</scope>
    <source>
        <strain evidence="3">CBS 675.92</strain>
    </source>
</reference>
<evidence type="ECO:0000259" key="2">
    <source>
        <dbReference type="Pfam" id="PF26640"/>
    </source>
</evidence>
<dbReference type="InterPro" id="IPR058525">
    <property type="entry name" value="DUF8212"/>
</dbReference>
<dbReference type="PANTHER" id="PTHR10622:SF10">
    <property type="entry name" value="HET DOMAIN-CONTAINING PROTEIN"/>
    <property type="match status" value="1"/>
</dbReference>
<protein>
    <submittedName>
        <fullName evidence="3">HET-domain-containing protein</fullName>
    </submittedName>
</protein>
<dbReference type="OrthoDB" id="20872at2759"/>
<feature type="domain" description="Heterokaryon incompatibility" evidence="1">
    <location>
        <begin position="21"/>
        <end position="105"/>
    </location>
</feature>
<keyword evidence="4" id="KW-1185">Reference proteome</keyword>
<sequence length="250" mass="28899">MRLLNTYTLEVEEFQADFPEYVILSHTWGGEEVTLRDLQSPAASTKKGFTKLKRCCEKAASDGFHYVWIDTCCIDKTSSAELSESINSMYQWYKGSYICYVYLADFTITPGSSALDNENFARARWWTRGWTLQELLAPVTVEFYDSNWVEYGTKVSLREQITKVSGIDEAILRGENPLRRNVAVRMSWAAHRNTTRIEDQAYCLLGLFGVNMPLLYGEGERAFGRLQEEIMRVREDYTLFAWLWGHSTTH</sequence>
<dbReference type="Pfam" id="PF06985">
    <property type="entry name" value="HET"/>
    <property type="match status" value="1"/>
</dbReference>
<dbReference type="Pfam" id="PF26640">
    <property type="entry name" value="DUF8212"/>
    <property type="match status" value="1"/>
</dbReference>
<dbReference type="PANTHER" id="PTHR10622">
    <property type="entry name" value="HET DOMAIN-CONTAINING PROTEIN"/>
    <property type="match status" value="1"/>
</dbReference>
<dbReference type="Proteomes" id="UP000800035">
    <property type="component" value="Unassembled WGS sequence"/>
</dbReference>
<name>A0A6A5TSL6_9PLEO</name>
<proteinExistence type="predicted"/>
<organism evidence="3 4">
    <name type="scientific">Byssothecium circinans</name>
    <dbReference type="NCBI Taxonomy" id="147558"/>
    <lineage>
        <taxon>Eukaryota</taxon>
        <taxon>Fungi</taxon>
        <taxon>Dikarya</taxon>
        <taxon>Ascomycota</taxon>
        <taxon>Pezizomycotina</taxon>
        <taxon>Dothideomycetes</taxon>
        <taxon>Pleosporomycetidae</taxon>
        <taxon>Pleosporales</taxon>
        <taxon>Massarineae</taxon>
        <taxon>Massarinaceae</taxon>
        <taxon>Byssothecium</taxon>
    </lineage>
</organism>
<accession>A0A6A5TSL6</accession>
<dbReference type="EMBL" id="ML977002">
    <property type="protein sequence ID" value="KAF1953716.1"/>
    <property type="molecule type" value="Genomic_DNA"/>
</dbReference>
<dbReference type="AlphaFoldDB" id="A0A6A5TSL6"/>